<keyword evidence="1 3" id="KW-0378">Hydrolase</keyword>
<dbReference type="InterPro" id="IPR037171">
    <property type="entry name" value="NagB/RpiA_transferase-like"/>
</dbReference>
<dbReference type="SUPFAM" id="SSF100950">
    <property type="entry name" value="NagB/RpiA/CoA transferase-like"/>
    <property type="match status" value="1"/>
</dbReference>
<dbReference type="InterPro" id="IPR006148">
    <property type="entry name" value="Glc/Gal-6P_isomerase"/>
</dbReference>
<dbReference type="GO" id="GO:0042802">
    <property type="term" value="F:identical protein binding"/>
    <property type="evidence" value="ECO:0007669"/>
    <property type="project" value="TreeGrafter"/>
</dbReference>
<keyword evidence="3" id="KW-0413">Isomerase</keyword>
<dbReference type="PANTHER" id="PTHR11280:SF5">
    <property type="entry name" value="GLUCOSAMINE-6-PHOSPHATE ISOMERASE"/>
    <property type="match status" value="1"/>
</dbReference>
<proteinExistence type="predicted"/>
<dbReference type="Gene3D" id="3.40.50.1360">
    <property type="match status" value="1"/>
</dbReference>
<dbReference type="Proteomes" id="UP000004949">
    <property type="component" value="Unassembled WGS sequence"/>
</dbReference>
<organism evidence="3 4">
    <name type="scientific">Gluconobacter morbifer G707</name>
    <dbReference type="NCBI Taxonomy" id="1088869"/>
    <lineage>
        <taxon>Bacteria</taxon>
        <taxon>Pseudomonadati</taxon>
        <taxon>Pseudomonadota</taxon>
        <taxon>Alphaproteobacteria</taxon>
        <taxon>Acetobacterales</taxon>
        <taxon>Acetobacteraceae</taxon>
        <taxon>Gluconobacter</taxon>
    </lineage>
</organism>
<dbReference type="GO" id="GO:0005975">
    <property type="term" value="P:carbohydrate metabolic process"/>
    <property type="evidence" value="ECO:0007669"/>
    <property type="project" value="InterPro"/>
</dbReference>
<reference evidence="3 4" key="1">
    <citation type="submission" date="2011-10" db="EMBL/GenBank/DDBJ databases">
        <title>Genome sequence of Gluconobacter morbifer G707, isolated from Drosophila gut.</title>
        <authorList>
            <person name="Lee W.-J."/>
            <person name="Kim E.-K."/>
        </authorList>
    </citation>
    <scope>NUCLEOTIDE SEQUENCE [LARGE SCALE GENOMIC DNA]</scope>
    <source>
        <strain evidence="3 4">G707</strain>
    </source>
</reference>
<dbReference type="AlphaFoldDB" id="G6XMK2"/>
<dbReference type="GO" id="GO:0016853">
    <property type="term" value="F:isomerase activity"/>
    <property type="evidence" value="ECO:0007669"/>
    <property type="project" value="UniProtKB-KW"/>
</dbReference>
<dbReference type="CDD" id="cd01399">
    <property type="entry name" value="GlcN6P_deaminase"/>
    <property type="match status" value="1"/>
</dbReference>
<dbReference type="PANTHER" id="PTHR11280">
    <property type="entry name" value="GLUCOSAMINE-6-PHOSPHATE ISOMERASE"/>
    <property type="match status" value="1"/>
</dbReference>
<dbReference type="STRING" id="1088869.GMO_27200"/>
<dbReference type="GO" id="GO:0019262">
    <property type="term" value="P:N-acetylneuraminate catabolic process"/>
    <property type="evidence" value="ECO:0007669"/>
    <property type="project" value="TreeGrafter"/>
</dbReference>
<dbReference type="eggNOG" id="COG0363">
    <property type="taxonomic scope" value="Bacteria"/>
</dbReference>
<evidence type="ECO:0000256" key="1">
    <source>
        <dbReference type="ARBA" id="ARBA00022801"/>
    </source>
</evidence>
<name>G6XMK2_9PROT</name>
<gene>
    <name evidence="3" type="ORF">GMO_27200</name>
</gene>
<dbReference type="EC" id="3.5.99.6" evidence="3"/>
<protein>
    <submittedName>
        <fullName evidence="3">6-phosphogluconolactonase/Glucosamine-6-phosphate isomerase/deaminase</fullName>
        <ecNumber evidence="3">3.5.99.6</ecNumber>
    </submittedName>
</protein>
<keyword evidence="4" id="KW-1185">Reference proteome</keyword>
<comment type="caution">
    <text evidence="3">The sequence shown here is derived from an EMBL/GenBank/DDBJ whole genome shotgun (WGS) entry which is preliminary data.</text>
</comment>
<dbReference type="GO" id="GO:0006046">
    <property type="term" value="P:N-acetylglucosamine catabolic process"/>
    <property type="evidence" value="ECO:0007669"/>
    <property type="project" value="TreeGrafter"/>
</dbReference>
<sequence length="255" mass="28094">MRVIIEPDSKTAFQQAALILAHEIRTAENPVLGLATGHTVEAIYACLAREHAENGLDFSHTRTFNLDEYVGLRLDDPHSSHYRMQEDLFSRVNIPPENIHVLDGNNPHRPEECATFEETITEAGGIGIQLLAIGLNGHIAFNEAPADFDSRTRLVHLTPVTRRQRAPLFGGNPQNVPRRALTMGLGTILQARRLVLVAVGTEKAPIITQTLLGPVTRENCASAIHLHPDCTVILDEDAAALWHREKDALTCEHPA</sequence>
<dbReference type="EMBL" id="AGQV01000013">
    <property type="protein sequence ID" value="EHH67101.1"/>
    <property type="molecule type" value="Genomic_DNA"/>
</dbReference>
<dbReference type="GO" id="GO:0005737">
    <property type="term" value="C:cytoplasm"/>
    <property type="evidence" value="ECO:0007669"/>
    <property type="project" value="TreeGrafter"/>
</dbReference>
<evidence type="ECO:0000313" key="3">
    <source>
        <dbReference type="EMBL" id="EHH67101.1"/>
    </source>
</evidence>
<feature type="domain" description="Glucosamine/galactosamine-6-phosphate isomerase" evidence="2">
    <location>
        <begin position="15"/>
        <end position="223"/>
    </location>
</feature>
<dbReference type="OrthoDB" id="9791139at2"/>
<evidence type="ECO:0000259" key="2">
    <source>
        <dbReference type="Pfam" id="PF01182"/>
    </source>
</evidence>
<dbReference type="InterPro" id="IPR004547">
    <property type="entry name" value="Glucosamine6P_isomerase"/>
</dbReference>
<evidence type="ECO:0000313" key="4">
    <source>
        <dbReference type="Proteomes" id="UP000004949"/>
    </source>
</evidence>
<dbReference type="GO" id="GO:0006043">
    <property type="term" value="P:glucosamine catabolic process"/>
    <property type="evidence" value="ECO:0007669"/>
    <property type="project" value="TreeGrafter"/>
</dbReference>
<dbReference type="GO" id="GO:0004342">
    <property type="term" value="F:glucosamine-6-phosphate deaminase activity"/>
    <property type="evidence" value="ECO:0007669"/>
    <property type="project" value="UniProtKB-EC"/>
</dbReference>
<dbReference type="PATRIC" id="fig|1088869.3.peg.2713"/>
<accession>G6XMK2</accession>
<dbReference type="Pfam" id="PF01182">
    <property type="entry name" value="Glucosamine_iso"/>
    <property type="match status" value="1"/>
</dbReference>
<dbReference type="RefSeq" id="WP_008852862.1">
    <property type="nucleotide sequence ID" value="NZ_AGQV01000013.1"/>
</dbReference>